<dbReference type="InterPro" id="IPR002725">
    <property type="entry name" value="YgjP-like_metallopeptidase"/>
</dbReference>
<evidence type="ECO:0000313" key="5">
    <source>
        <dbReference type="Proteomes" id="UP000295794"/>
    </source>
</evidence>
<dbReference type="RefSeq" id="WP_115228875.1">
    <property type="nucleotide sequence ID" value="NZ_CAWOLO010000023.1"/>
</dbReference>
<dbReference type="Pfam" id="PF01863">
    <property type="entry name" value="YgjP-like"/>
    <property type="match status" value="1"/>
</dbReference>
<dbReference type="EMBL" id="UGHR01000003">
    <property type="protein sequence ID" value="STR45184.1"/>
    <property type="molecule type" value="Genomic_DNA"/>
</dbReference>
<proteinExistence type="predicted"/>
<dbReference type="Gene3D" id="3.30.2010.10">
    <property type="entry name" value="Metalloproteases ('zincins'), catalytic domain"/>
    <property type="match status" value="1"/>
</dbReference>
<gene>
    <name evidence="3" type="ORF">EV682_12341</name>
    <name evidence="2" type="ORF">NCTC11159_03733</name>
</gene>
<keyword evidence="5" id="KW-1185">Reference proteome</keyword>
<feature type="domain" description="YgjP-like metallopeptidase" evidence="1">
    <location>
        <begin position="22"/>
        <end position="229"/>
    </location>
</feature>
<protein>
    <submittedName>
        <fullName evidence="2">Protein of uncharacterized function DUF45</fullName>
    </submittedName>
</protein>
<dbReference type="InterPro" id="IPR053136">
    <property type="entry name" value="UTP_pyrophosphatase-like"/>
</dbReference>
<dbReference type="PANTHER" id="PTHR30399">
    <property type="entry name" value="UNCHARACTERIZED PROTEIN YGJP"/>
    <property type="match status" value="1"/>
</dbReference>
<dbReference type="OrthoDB" id="9811177at2"/>
<dbReference type="CDD" id="cd07344">
    <property type="entry name" value="M48_yhfN_like"/>
    <property type="match status" value="1"/>
</dbReference>
<reference evidence="2 4" key="1">
    <citation type="submission" date="2018-06" db="EMBL/GenBank/DDBJ databases">
        <authorList>
            <consortium name="Pathogen Informatics"/>
            <person name="Doyle S."/>
        </authorList>
    </citation>
    <scope>NUCLEOTIDE SEQUENCE [LARGE SCALE GENOMIC DNA]</scope>
    <source>
        <strain evidence="2 4">NCTC11159</strain>
    </source>
</reference>
<name>A0A377SSZ2_9NEIS</name>
<evidence type="ECO:0000313" key="2">
    <source>
        <dbReference type="EMBL" id="STR45184.1"/>
    </source>
</evidence>
<evidence type="ECO:0000313" key="4">
    <source>
        <dbReference type="Proteomes" id="UP000255108"/>
    </source>
</evidence>
<organism evidence="2 4">
    <name type="scientific">Iodobacter fluviatilis</name>
    <dbReference type="NCBI Taxonomy" id="537"/>
    <lineage>
        <taxon>Bacteria</taxon>
        <taxon>Pseudomonadati</taxon>
        <taxon>Pseudomonadota</taxon>
        <taxon>Betaproteobacteria</taxon>
        <taxon>Neisseriales</taxon>
        <taxon>Chitinibacteraceae</taxon>
        <taxon>Iodobacter</taxon>
    </lineage>
</organism>
<dbReference type="Proteomes" id="UP000295794">
    <property type="component" value="Unassembled WGS sequence"/>
</dbReference>
<accession>A0A377SSZ2</accession>
<dbReference type="PANTHER" id="PTHR30399:SF1">
    <property type="entry name" value="UTP PYROPHOSPHATASE"/>
    <property type="match status" value="1"/>
</dbReference>
<sequence length="235" mass="27615">MPQFQYGQTVIEWRFQLAPELKRHYITVERGELVLLRGPDASLEEQTQLIRQRARWICEKRQQVNQIATEALIVTGSRLRYAGRSYYAEVHHQPDVKSVTLRFTASRFVIQNPTGASITPEQLAPFLTRFYMERAHSKLLPRLRYWEKKTGLVSHGGRIKFFQGRWASCDANNIIEFHPRIMEFSAAVQDYIIVHELCHTVEKSHSKAFWVLVSLHMPSWKLHHEELERTGIEDF</sequence>
<evidence type="ECO:0000313" key="3">
    <source>
        <dbReference type="EMBL" id="TCU81328.1"/>
    </source>
</evidence>
<dbReference type="Proteomes" id="UP000255108">
    <property type="component" value="Unassembled WGS sequence"/>
</dbReference>
<evidence type="ECO:0000259" key="1">
    <source>
        <dbReference type="Pfam" id="PF01863"/>
    </source>
</evidence>
<dbReference type="EMBL" id="SMBT01000023">
    <property type="protein sequence ID" value="TCU81328.1"/>
    <property type="molecule type" value="Genomic_DNA"/>
</dbReference>
<dbReference type="AlphaFoldDB" id="A0A377SSZ2"/>
<reference evidence="3 5" key="2">
    <citation type="submission" date="2019-03" db="EMBL/GenBank/DDBJ databases">
        <title>Genomic Encyclopedia of Type Strains, Phase IV (KMG-IV): sequencing the most valuable type-strain genomes for metagenomic binning, comparative biology and taxonomic classification.</title>
        <authorList>
            <person name="Goeker M."/>
        </authorList>
    </citation>
    <scope>NUCLEOTIDE SEQUENCE [LARGE SCALE GENOMIC DNA]</scope>
    <source>
        <strain evidence="3 5">DSM 3764</strain>
    </source>
</reference>